<dbReference type="SMART" id="SM00464">
    <property type="entry name" value="LON"/>
    <property type="match status" value="1"/>
</dbReference>
<dbReference type="InterPro" id="IPR015947">
    <property type="entry name" value="PUA-like_sf"/>
</dbReference>
<dbReference type="Gene3D" id="2.30.130.40">
    <property type="entry name" value="LON domain-like"/>
    <property type="match status" value="1"/>
</dbReference>
<evidence type="ECO:0000259" key="1">
    <source>
        <dbReference type="PROSITE" id="PS51787"/>
    </source>
</evidence>
<dbReference type="InterPro" id="IPR046336">
    <property type="entry name" value="Lon_prtase_N_sf"/>
</dbReference>
<evidence type="ECO:0000313" key="2">
    <source>
        <dbReference type="EMBL" id="GEP41292.1"/>
    </source>
</evidence>
<gene>
    <name evidence="2" type="ORF">BGE01nite_05830</name>
</gene>
<comment type="caution">
    <text evidence="2">The sequence shown here is derived from an EMBL/GenBank/DDBJ whole genome shotgun (WGS) entry which is preliminary data.</text>
</comment>
<proteinExistence type="predicted"/>
<dbReference type="OrthoDB" id="9806457at2"/>
<dbReference type="AlphaFoldDB" id="A0A512M3I8"/>
<evidence type="ECO:0000313" key="3">
    <source>
        <dbReference type="Proteomes" id="UP000321577"/>
    </source>
</evidence>
<accession>A0A512M3I8</accession>
<keyword evidence="3" id="KW-1185">Reference proteome</keyword>
<feature type="domain" description="Lon N-terminal" evidence="1">
    <location>
        <begin position="18"/>
        <end position="204"/>
    </location>
</feature>
<reference evidence="2 3" key="1">
    <citation type="submission" date="2019-07" db="EMBL/GenBank/DDBJ databases">
        <title>Whole genome shotgun sequence of Brevifollis gellanilyticus NBRC 108608.</title>
        <authorList>
            <person name="Hosoyama A."/>
            <person name="Uohara A."/>
            <person name="Ohji S."/>
            <person name="Ichikawa N."/>
        </authorList>
    </citation>
    <scope>NUCLEOTIDE SEQUENCE [LARGE SCALE GENOMIC DNA]</scope>
    <source>
        <strain evidence="2 3">NBRC 108608</strain>
    </source>
</reference>
<dbReference type="EMBL" id="BKAG01000002">
    <property type="protein sequence ID" value="GEP41292.1"/>
    <property type="molecule type" value="Genomic_DNA"/>
</dbReference>
<dbReference type="SUPFAM" id="SSF88697">
    <property type="entry name" value="PUA domain-like"/>
    <property type="match status" value="1"/>
</dbReference>
<dbReference type="RefSeq" id="WP_146848751.1">
    <property type="nucleotide sequence ID" value="NZ_BKAG01000002.1"/>
</dbReference>
<organism evidence="2 3">
    <name type="scientific">Brevifollis gellanilyticus</name>
    <dbReference type="NCBI Taxonomy" id="748831"/>
    <lineage>
        <taxon>Bacteria</taxon>
        <taxon>Pseudomonadati</taxon>
        <taxon>Verrucomicrobiota</taxon>
        <taxon>Verrucomicrobiia</taxon>
        <taxon>Verrucomicrobiales</taxon>
        <taxon>Verrucomicrobiaceae</taxon>
    </lineage>
</organism>
<sequence length="206" mass="23608">MEPSTPASAAPFVLPRSTGLIVLEDCFHFPGCFLPLFIYEQRYRQMLDHALSTSRLFCVGTMHDDELLPVSTAGLIRASKKRDDGTSHVMLYGVTRVRFTDWTQEKPFRIALIEPFHTLKQSSDEEMEAMKLEAMSMLPPATPECGEAIRTLRSGLCQMTCPDLVCDIISYHFIRDPAVLRRLLLEPYLEERYSVLIHELKKLRDE</sequence>
<protein>
    <recommendedName>
        <fullName evidence="1">Lon N-terminal domain-containing protein</fullName>
    </recommendedName>
</protein>
<dbReference type="Pfam" id="PF02190">
    <property type="entry name" value="LON_substr_bdg"/>
    <property type="match status" value="1"/>
</dbReference>
<dbReference type="PROSITE" id="PS51787">
    <property type="entry name" value="LON_N"/>
    <property type="match status" value="1"/>
</dbReference>
<name>A0A512M3I8_9BACT</name>
<dbReference type="Proteomes" id="UP000321577">
    <property type="component" value="Unassembled WGS sequence"/>
</dbReference>
<dbReference type="InterPro" id="IPR003111">
    <property type="entry name" value="Lon_prtase_N"/>
</dbReference>